<evidence type="ECO:0000313" key="3">
    <source>
        <dbReference type="Proteomes" id="UP000006286"/>
    </source>
</evidence>
<dbReference type="EMBL" id="CP003466">
    <property type="protein sequence ID" value="AFT69332.1"/>
    <property type="molecule type" value="Genomic_DNA"/>
</dbReference>
<feature type="compositionally biased region" description="Basic residues" evidence="1">
    <location>
        <begin position="92"/>
        <end position="103"/>
    </location>
</feature>
<dbReference type="HOGENOM" id="CLU_2091625_0_0_6"/>
<dbReference type="KEGG" id="adi:B5T_01048"/>
<reference evidence="2 3" key="1">
    <citation type="journal article" date="2012" name="J. Bacteriol.">
        <title>Complete genome sequence of Alcanivorax dieselolei type strain B5.</title>
        <authorList>
            <person name="Lai Q."/>
            <person name="Li W."/>
            <person name="Shao Z."/>
        </authorList>
    </citation>
    <scope>NUCLEOTIDE SEQUENCE [LARGE SCALE GENOMIC DNA]</scope>
    <source>
        <strain evidence="3">DSM 16502 / CGMCC 1.3690 / B-5</strain>
    </source>
</reference>
<organism evidence="2 3">
    <name type="scientific">Alcanivorax dieselolei (strain DSM 16502 / CGMCC 1.3690 / MCCC 1A00001 / B-5)</name>
    <name type="common">Alloalcanivorax dieselolei</name>
    <dbReference type="NCBI Taxonomy" id="930169"/>
    <lineage>
        <taxon>Bacteria</taxon>
        <taxon>Pseudomonadati</taxon>
        <taxon>Pseudomonadota</taxon>
        <taxon>Gammaproteobacteria</taxon>
        <taxon>Oceanospirillales</taxon>
        <taxon>Alcanivoracaceae</taxon>
        <taxon>Alloalcanivorax</taxon>
    </lineage>
</organism>
<dbReference type="AlphaFoldDB" id="K0CCE1"/>
<evidence type="ECO:0000313" key="2">
    <source>
        <dbReference type="EMBL" id="AFT69332.1"/>
    </source>
</evidence>
<accession>K0CCE1</accession>
<sequence>MQDPHFDGVLGYRQASAVDVIGRTYPGQPQGGPGQQTGPPQSPLQTRRRYLCSRHGLPLVSGSDRPAPGPAVIGNEYGKGPAGGPFGDWVRSLRHSPHRRPVTRRVPSGLGNKDSP</sequence>
<dbReference type="Proteomes" id="UP000006286">
    <property type="component" value="Chromosome"/>
</dbReference>
<dbReference type="STRING" id="930169.B5T_01048"/>
<gene>
    <name evidence="2" type="ordered locus">B5T_01048</name>
</gene>
<protein>
    <submittedName>
        <fullName evidence="2">Uncharacterized protein</fullName>
    </submittedName>
</protein>
<name>K0CCE1_ALCDB</name>
<keyword evidence="3" id="KW-1185">Reference proteome</keyword>
<feature type="region of interest" description="Disordered" evidence="1">
    <location>
        <begin position="20"/>
        <end position="116"/>
    </location>
</feature>
<dbReference type="PATRIC" id="fig|930169.3.peg.1033"/>
<proteinExistence type="predicted"/>
<evidence type="ECO:0000256" key="1">
    <source>
        <dbReference type="SAM" id="MobiDB-lite"/>
    </source>
</evidence>